<comment type="caution">
    <text evidence="1">The sequence shown here is derived from an EMBL/GenBank/DDBJ whole genome shotgun (WGS) entry which is preliminary data.</text>
</comment>
<proteinExistence type="predicted"/>
<keyword evidence="2" id="KW-1185">Reference proteome</keyword>
<dbReference type="Proteomes" id="UP001175228">
    <property type="component" value="Unassembled WGS sequence"/>
</dbReference>
<evidence type="ECO:0000313" key="1">
    <source>
        <dbReference type="EMBL" id="KAK0484135.1"/>
    </source>
</evidence>
<sequence length="530" mass="60232">MACPACNADQNLDYYSGVTQTFSYLLPTSLETFILSNAPPSHDDCTLIKESLLSLTSKSVQLRNIIAEQDEAIAALSLVLDHYKDSHEEMLYEQSHVDDLIERHRRALSSPIRRVPVDIMREIFLLASFNAADVTDFAWIATHTCTEWRDIAKQMPILWSKIHVDMDIRTYTRPYYSIDMPGFELLHSSPRPTFDTECVPCALELSREVPLVISFIKISILNPKDLSEQEVELLDMLLDHASRWKVAYVDVSHSATLLWDKLQRLRGHVLMLESFSINTRSAPDVSTYPHDIISVAPRLCTISIVCSRVQLLFPWQQIQRLMLDRIYDMSYLLHILLSVKNTEHLTICNCGNSMDVNTSIIRLPTIHTLDLLSSSSLDSGLPSGMILPALEKLHVKAGRIEMSLNIKMHPITQSFMSKVGELLKSSGKCTILEDGPYFGERFVKTALSRKHGSLRVFEGSVRTKIDMKLLYKSILSATDKVSLEELKAEGMLVHEGFRVSHNEETLIVPSKKYDCYGTKPYLRETSDEMY</sequence>
<name>A0AA39PH21_9AGAR</name>
<reference evidence="1" key="1">
    <citation type="submission" date="2023-06" db="EMBL/GenBank/DDBJ databases">
        <authorList>
            <consortium name="Lawrence Berkeley National Laboratory"/>
            <person name="Ahrendt S."/>
            <person name="Sahu N."/>
            <person name="Indic B."/>
            <person name="Wong-Bajracharya J."/>
            <person name="Merenyi Z."/>
            <person name="Ke H.-M."/>
            <person name="Monk M."/>
            <person name="Kocsube S."/>
            <person name="Drula E."/>
            <person name="Lipzen A."/>
            <person name="Balint B."/>
            <person name="Henrissat B."/>
            <person name="Andreopoulos B."/>
            <person name="Martin F.M."/>
            <person name="Harder C.B."/>
            <person name="Rigling D."/>
            <person name="Ford K.L."/>
            <person name="Foster G.D."/>
            <person name="Pangilinan J."/>
            <person name="Papanicolaou A."/>
            <person name="Barry K."/>
            <person name="LaButti K."/>
            <person name="Viragh M."/>
            <person name="Koriabine M."/>
            <person name="Yan M."/>
            <person name="Riley R."/>
            <person name="Champramary S."/>
            <person name="Plett K.L."/>
            <person name="Tsai I.J."/>
            <person name="Slot J."/>
            <person name="Sipos G."/>
            <person name="Plett J."/>
            <person name="Nagy L.G."/>
            <person name="Grigoriev I.V."/>
        </authorList>
    </citation>
    <scope>NUCLEOTIDE SEQUENCE</scope>
    <source>
        <strain evidence="1">HWK02</strain>
    </source>
</reference>
<dbReference type="AlphaFoldDB" id="A0AA39PH21"/>
<dbReference type="EMBL" id="JAUEPU010000059">
    <property type="protein sequence ID" value="KAK0484135.1"/>
    <property type="molecule type" value="Genomic_DNA"/>
</dbReference>
<gene>
    <name evidence="1" type="ORF">EDD18DRAFT_1112187</name>
</gene>
<organism evidence="1 2">
    <name type="scientific">Armillaria luteobubalina</name>
    <dbReference type="NCBI Taxonomy" id="153913"/>
    <lineage>
        <taxon>Eukaryota</taxon>
        <taxon>Fungi</taxon>
        <taxon>Dikarya</taxon>
        <taxon>Basidiomycota</taxon>
        <taxon>Agaricomycotina</taxon>
        <taxon>Agaricomycetes</taxon>
        <taxon>Agaricomycetidae</taxon>
        <taxon>Agaricales</taxon>
        <taxon>Marasmiineae</taxon>
        <taxon>Physalacriaceae</taxon>
        <taxon>Armillaria</taxon>
    </lineage>
</organism>
<accession>A0AA39PH21</accession>
<evidence type="ECO:0000313" key="2">
    <source>
        <dbReference type="Proteomes" id="UP001175228"/>
    </source>
</evidence>
<evidence type="ECO:0008006" key="3">
    <source>
        <dbReference type="Google" id="ProtNLM"/>
    </source>
</evidence>
<protein>
    <recommendedName>
        <fullName evidence="3">F-box domain-containing protein</fullName>
    </recommendedName>
</protein>